<dbReference type="SMART" id="SM00389">
    <property type="entry name" value="HOX"/>
    <property type="match status" value="1"/>
</dbReference>
<dbReference type="PROSITE" id="PS00027">
    <property type="entry name" value="HOMEOBOX_1"/>
    <property type="match status" value="1"/>
</dbReference>
<dbReference type="InterPro" id="IPR017970">
    <property type="entry name" value="Homeobox_CS"/>
</dbReference>
<dbReference type="PRINTS" id="PR00024">
    <property type="entry name" value="HOMEOBOX"/>
</dbReference>
<dbReference type="CDD" id="cd00086">
    <property type="entry name" value="homeodomain"/>
    <property type="match status" value="1"/>
</dbReference>
<dbReference type="GeneID" id="108626602"/>
<feature type="region of interest" description="Disordered" evidence="7">
    <location>
        <begin position="200"/>
        <end position="220"/>
    </location>
</feature>
<dbReference type="InterPro" id="IPR009057">
    <property type="entry name" value="Homeodomain-like_sf"/>
</dbReference>
<dbReference type="InterPro" id="IPR050848">
    <property type="entry name" value="Homeobox_TF"/>
</dbReference>
<feature type="region of interest" description="Disordered" evidence="7">
    <location>
        <begin position="316"/>
        <end position="336"/>
    </location>
</feature>
<feature type="DNA-binding region" description="Homeobox" evidence="5">
    <location>
        <begin position="215"/>
        <end position="274"/>
    </location>
</feature>
<feature type="domain" description="Homeobox" evidence="8">
    <location>
        <begin position="213"/>
        <end position="273"/>
    </location>
</feature>
<evidence type="ECO:0000256" key="1">
    <source>
        <dbReference type="ARBA" id="ARBA00004123"/>
    </source>
</evidence>
<dbReference type="SUPFAM" id="SSF46689">
    <property type="entry name" value="Homeodomain-like"/>
    <property type="match status" value="1"/>
</dbReference>
<protein>
    <submittedName>
        <fullName evidence="10">Homeobox protein MSH-C-like</fullName>
    </submittedName>
</protein>
<dbReference type="InterPro" id="IPR020479">
    <property type="entry name" value="HD_metazoa"/>
</dbReference>
<dbReference type="AlphaFoldDB" id="A0AAJ7J2T2"/>
<sequence>MTLPAMELYQNRSKVNEDMYDLRRAPTQQDVKKIRIVDNIYERARGDRERFAMSPGNNHQDTMEYASDSSNGSYKEIHRKPIEGKNSSPVAASSAFTIDNILGRREKKDADLSSGLNDCEDREEEQGDEKIEDNQFIRPTAISATRSEMSPGLYAPTGLSYSEVTLSDASSYSATSLASASILYNSWFAQTKPVQLFGLQAPKPSGRRSRKPGIDRKPRQAYSAKQLERLEAEFKIDKYLSVSKRMELSKSLNLTEVQIKTWFQNRRTKWKKQLTSRLKIAQRQGLFPPAYFPPAQYPLLPYYTAPLVFGPPASDDANLTPTAIPSEPVVSSPDTV</sequence>
<dbReference type="GO" id="GO:0000981">
    <property type="term" value="F:DNA-binding transcription factor activity, RNA polymerase II-specific"/>
    <property type="evidence" value="ECO:0007669"/>
    <property type="project" value="InterPro"/>
</dbReference>
<comment type="subcellular location">
    <subcellularLocation>
        <location evidence="1 5 6">Nucleus</location>
    </subcellularLocation>
</comment>
<dbReference type="Proteomes" id="UP000694925">
    <property type="component" value="Unplaced"/>
</dbReference>
<keyword evidence="2 5" id="KW-0238">DNA-binding</keyword>
<keyword evidence="3 5" id="KW-0371">Homeobox</keyword>
<keyword evidence="4 5" id="KW-0539">Nucleus</keyword>
<feature type="region of interest" description="Disordered" evidence="7">
    <location>
        <begin position="51"/>
        <end position="74"/>
    </location>
</feature>
<evidence type="ECO:0000256" key="6">
    <source>
        <dbReference type="RuleBase" id="RU000682"/>
    </source>
</evidence>
<proteinExistence type="predicted"/>
<accession>A0AAJ7J2T2</accession>
<feature type="region of interest" description="Disordered" evidence="7">
    <location>
        <begin position="109"/>
        <end position="134"/>
    </location>
</feature>
<reference evidence="10" key="1">
    <citation type="submission" date="2025-08" db="UniProtKB">
        <authorList>
            <consortium name="RefSeq"/>
        </authorList>
    </citation>
    <scope>IDENTIFICATION</scope>
    <source>
        <tissue evidence="10">Whole body</tissue>
    </source>
</reference>
<evidence type="ECO:0000256" key="2">
    <source>
        <dbReference type="ARBA" id="ARBA00023125"/>
    </source>
</evidence>
<dbReference type="Gene3D" id="1.10.10.60">
    <property type="entry name" value="Homeodomain-like"/>
    <property type="match status" value="1"/>
</dbReference>
<dbReference type="InterPro" id="IPR001356">
    <property type="entry name" value="HD"/>
</dbReference>
<dbReference type="PROSITE" id="PS50071">
    <property type="entry name" value="HOMEOBOX_2"/>
    <property type="match status" value="1"/>
</dbReference>
<evidence type="ECO:0000256" key="7">
    <source>
        <dbReference type="SAM" id="MobiDB-lite"/>
    </source>
</evidence>
<evidence type="ECO:0000256" key="4">
    <source>
        <dbReference type="ARBA" id="ARBA00023242"/>
    </source>
</evidence>
<evidence type="ECO:0000259" key="8">
    <source>
        <dbReference type="PROSITE" id="PS50071"/>
    </source>
</evidence>
<dbReference type="RefSeq" id="XP_017882834.1">
    <property type="nucleotide sequence ID" value="XM_018027345.2"/>
</dbReference>
<gene>
    <name evidence="10" type="primary">LOC108626602</name>
</gene>
<feature type="compositionally biased region" description="Acidic residues" evidence="7">
    <location>
        <begin position="118"/>
        <end position="127"/>
    </location>
</feature>
<name>A0AAJ7J2T2_9HYME</name>
<evidence type="ECO:0000256" key="5">
    <source>
        <dbReference type="PROSITE-ProRule" id="PRU00108"/>
    </source>
</evidence>
<evidence type="ECO:0000313" key="9">
    <source>
        <dbReference type="Proteomes" id="UP000694925"/>
    </source>
</evidence>
<evidence type="ECO:0000256" key="3">
    <source>
        <dbReference type="ARBA" id="ARBA00023155"/>
    </source>
</evidence>
<dbReference type="KEGG" id="ccal:108626602"/>
<organism evidence="9 10">
    <name type="scientific">Ceratina calcarata</name>
    <dbReference type="NCBI Taxonomy" id="156304"/>
    <lineage>
        <taxon>Eukaryota</taxon>
        <taxon>Metazoa</taxon>
        <taxon>Ecdysozoa</taxon>
        <taxon>Arthropoda</taxon>
        <taxon>Hexapoda</taxon>
        <taxon>Insecta</taxon>
        <taxon>Pterygota</taxon>
        <taxon>Neoptera</taxon>
        <taxon>Endopterygota</taxon>
        <taxon>Hymenoptera</taxon>
        <taxon>Apocrita</taxon>
        <taxon>Aculeata</taxon>
        <taxon>Apoidea</taxon>
        <taxon>Anthophila</taxon>
        <taxon>Apidae</taxon>
        <taxon>Ceratina</taxon>
        <taxon>Zadontomerus</taxon>
    </lineage>
</organism>
<dbReference type="PANTHER" id="PTHR24333:SF9">
    <property type="entry name" value="HOMEOBOX DOMAIN-CONTAINING PROTEIN"/>
    <property type="match status" value="1"/>
</dbReference>
<dbReference type="PANTHER" id="PTHR24333">
    <property type="entry name" value="HOMEO BOX HB9 LIKE A-RELATED"/>
    <property type="match status" value="1"/>
</dbReference>
<dbReference type="GO" id="GO:0005634">
    <property type="term" value="C:nucleus"/>
    <property type="evidence" value="ECO:0007669"/>
    <property type="project" value="UniProtKB-SubCell"/>
</dbReference>
<dbReference type="GO" id="GO:0003677">
    <property type="term" value="F:DNA binding"/>
    <property type="evidence" value="ECO:0007669"/>
    <property type="project" value="UniProtKB-UniRule"/>
</dbReference>
<evidence type="ECO:0000313" key="10">
    <source>
        <dbReference type="RefSeq" id="XP_017882834.1"/>
    </source>
</evidence>
<dbReference type="Pfam" id="PF00046">
    <property type="entry name" value="Homeodomain"/>
    <property type="match status" value="1"/>
</dbReference>
<keyword evidence="9" id="KW-1185">Reference proteome</keyword>